<dbReference type="AlphaFoldDB" id="A0A6P0UI95"/>
<proteinExistence type="inferred from homology"/>
<evidence type="ECO:0000256" key="3">
    <source>
        <dbReference type="ARBA" id="ARBA00022679"/>
    </source>
</evidence>
<dbReference type="GO" id="GO:0016757">
    <property type="term" value="F:glycosyltransferase activity"/>
    <property type="evidence" value="ECO:0007669"/>
    <property type="project" value="UniProtKB-KW"/>
</dbReference>
<accession>A0A6P0UI95</accession>
<keyword evidence="4" id="KW-1133">Transmembrane helix</keyword>
<dbReference type="RefSeq" id="WP_163605212.1">
    <property type="nucleotide sequence ID" value="NZ_JAABOO010000001.1"/>
</dbReference>
<keyword evidence="7" id="KW-1185">Reference proteome</keyword>
<dbReference type="PANTHER" id="PTHR43685">
    <property type="entry name" value="GLYCOSYLTRANSFERASE"/>
    <property type="match status" value="1"/>
</dbReference>
<evidence type="ECO:0000256" key="4">
    <source>
        <dbReference type="SAM" id="Phobius"/>
    </source>
</evidence>
<feature type="transmembrane region" description="Helical" evidence="4">
    <location>
        <begin position="255"/>
        <end position="272"/>
    </location>
</feature>
<reference evidence="6 7" key="1">
    <citation type="submission" date="2020-01" db="EMBL/GenBank/DDBJ databases">
        <title>Leptobacterium flavescens.</title>
        <authorList>
            <person name="Wang G."/>
        </authorList>
    </citation>
    <scope>NUCLEOTIDE SEQUENCE [LARGE SCALE GENOMIC DNA]</scope>
    <source>
        <strain evidence="6 7">KCTC 22160</strain>
    </source>
</reference>
<dbReference type="InterPro" id="IPR001173">
    <property type="entry name" value="Glyco_trans_2-like"/>
</dbReference>
<protein>
    <submittedName>
        <fullName evidence="6">Glycosyltransferase</fullName>
    </submittedName>
</protein>
<evidence type="ECO:0000259" key="5">
    <source>
        <dbReference type="Pfam" id="PF00535"/>
    </source>
</evidence>
<evidence type="ECO:0000256" key="1">
    <source>
        <dbReference type="ARBA" id="ARBA00006739"/>
    </source>
</evidence>
<keyword evidence="4" id="KW-0472">Membrane</keyword>
<dbReference type="Gene3D" id="3.90.550.10">
    <property type="entry name" value="Spore Coat Polysaccharide Biosynthesis Protein SpsA, Chain A"/>
    <property type="match status" value="1"/>
</dbReference>
<feature type="transmembrane region" description="Helical" evidence="4">
    <location>
        <begin position="222"/>
        <end position="243"/>
    </location>
</feature>
<feature type="domain" description="Glycosyltransferase 2-like" evidence="5">
    <location>
        <begin position="9"/>
        <end position="113"/>
    </location>
</feature>
<dbReference type="InterPro" id="IPR050834">
    <property type="entry name" value="Glycosyltransf_2"/>
</dbReference>
<comment type="similarity">
    <text evidence="1">Belongs to the glycosyltransferase 2 family.</text>
</comment>
<evidence type="ECO:0000256" key="2">
    <source>
        <dbReference type="ARBA" id="ARBA00022676"/>
    </source>
</evidence>
<sequence length="307" mass="36644">MSKTIKRFTILITTRNRLSDLKYTLSRTEHLINREDVECIICNDASTDGTQQFLQEEYPQIKVINNKKSKGVLNARNLLMNSVRTEYAVTIDDDIHFLSEDPLEEIEHFFKENINCGLLGFRIYWSKEAPSTLQTNQVPKKMKSFGAGAHAFRMSAWKEIPDYPSWFVFYGEEDFASLQLFKKNWDIYYFPKVLVQHRVNLKERKQEKDYLKRLRRSFRAGWYLYFIFYPLKVIPRKLMYTLWMQLKLKVFKGDIKALRAILLALLDIIVNFPKLVRNRNRLTAEQYKKYTDLQDAVLYWSPEKEQT</sequence>
<dbReference type="Pfam" id="PF00535">
    <property type="entry name" value="Glycos_transf_2"/>
    <property type="match status" value="1"/>
</dbReference>
<dbReference type="EMBL" id="JAABOO010000001">
    <property type="protein sequence ID" value="NER12180.1"/>
    <property type="molecule type" value="Genomic_DNA"/>
</dbReference>
<keyword evidence="4" id="KW-0812">Transmembrane</keyword>
<dbReference type="SUPFAM" id="SSF53448">
    <property type="entry name" value="Nucleotide-diphospho-sugar transferases"/>
    <property type="match status" value="1"/>
</dbReference>
<name>A0A6P0UI95_9FLAO</name>
<keyword evidence="3 6" id="KW-0808">Transferase</keyword>
<comment type="caution">
    <text evidence="6">The sequence shown here is derived from an EMBL/GenBank/DDBJ whole genome shotgun (WGS) entry which is preliminary data.</text>
</comment>
<evidence type="ECO:0000313" key="6">
    <source>
        <dbReference type="EMBL" id="NER12180.1"/>
    </source>
</evidence>
<keyword evidence="2" id="KW-0328">Glycosyltransferase</keyword>
<dbReference type="PANTHER" id="PTHR43685:SF5">
    <property type="entry name" value="GLYCOSYLTRANSFERASE EPSE-RELATED"/>
    <property type="match status" value="1"/>
</dbReference>
<dbReference type="Proteomes" id="UP000468581">
    <property type="component" value="Unassembled WGS sequence"/>
</dbReference>
<organism evidence="6 7">
    <name type="scientific">Leptobacterium flavescens</name>
    <dbReference type="NCBI Taxonomy" id="472055"/>
    <lineage>
        <taxon>Bacteria</taxon>
        <taxon>Pseudomonadati</taxon>
        <taxon>Bacteroidota</taxon>
        <taxon>Flavobacteriia</taxon>
        <taxon>Flavobacteriales</taxon>
        <taxon>Flavobacteriaceae</taxon>
        <taxon>Leptobacterium</taxon>
    </lineage>
</organism>
<dbReference type="InterPro" id="IPR029044">
    <property type="entry name" value="Nucleotide-diphossugar_trans"/>
</dbReference>
<gene>
    <name evidence="6" type="ORF">GWK08_01885</name>
</gene>
<evidence type="ECO:0000313" key="7">
    <source>
        <dbReference type="Proteomes" id="UP000468581"/>
    </source>
</evidence>